<feature type="compositionally biased region" description="Basic and acidic residues" evidence="1">
    <location>
        <begin position="729"/>
        <end position="739"/>
    </location>
</feature>
<dbReference type="AlphaFoldDB" id="A0A921YUP3"/>
<feature type="compositionally biased region" description="Basic residues" evidence="1">
    <location>
        <begin position="703"/>
        <end position="713"/>
    </location>
</feature>
<sequence>MIMFRVKYCDNYPVELQRCVLELIQALAAQSVSAWELAALLRLVLAPRPPLALLLPTLRRLAHHQPAHTPDYILTFPVDTDNKEAMQEMYEEINQLGLNNISQTSLDESAKIFQDSHLKAAAVRARASSAGWAPWAAGFSLALWLHAPHHTDDTAETNDESSDNESTKRSPTREPRGRHTELSHVVSIGHDSLMFELWLQTSTGVFTLRLSRPESSGSRVMSSARMAWGGAAHAQWNHVALNVRERVLKRHMFIEVTLFINGYETESVALPLQGILVRKVLPTNVLIGHACRGGAGAGGGVYHLAHVVVYRAAMLTPHTALHLAAHGPDHSCQIKCESPNYPLILTPNILDSNIDWDHVYDISMATLRELHDNVVLTFSASSPYIMNLYHQTVAMPTVFSGRVSVAGVAGVAGTLCARWAAAALRSRHQGLAPALLHLGGPHVLLYLYARVVELDATPAEQAMALGILLRACRVDNRLYAMFYGSDSLEMLLTVFASPKCHVTHHLLEVVLNEACSSPVLSVSGDSVHLLARTDAVLLEPALFVLMLKAWRHLDTTQVTWDIDYGGGGGGDGNGSGMLPQRGSVLALWLWSARALLRDSHPRRAFNHYQMNRAALLHHLLLACKERFLNSDCGPLDPIASNNLVEVVRGLIGTPPALERVAQLCDFLLLMHQASDTFVTHSRANFYFLLTSETQEMSEFGSSARRRASRRSRRRAEERPSASSTSAEDADARDSDRMDSSVESTKQLKGIINMHIKEGRKHNLSSTSENSDTTTEAVGAGVAAAAVGGEAEPRAADLTDYIVVDLDDVTTTTVDMYPHGLYNQQRRVRAGAVPGWAACEGLLLLLRDTIGVLPDHELAQAVAGAVQAEALVVLG</sequence>
<proteinExistence type="predicted"/>
<gene>
    <name evidence="2" type="ORF">O3G_MSEX003934</name>
</gene>
<evidence type="ECO:0000313" key="2">
    <source>
        <dbReference type="EMBL" id="KAG6445485.1"/>
    </source>
</evidence>
<reference evidence="2" key="1">
    <citation type="journal article" date="2016" name="Insect Biochem. Mol. Biol.">
        <title>Multifaceted biological insights from a draft genome sequence of the tobacco hornworm moth, Manduca sexta.</title>
        <authorList>
            <person name="Kanost M.R."/>
            <person name="Arrese E.L."/>
            <person name="Cao X."/>
            <person name="Chen Y.R."/>
            <person name="Chellapilla S."/>
            <person name="Goldsmith M.R."/>
            <person name="Grosse-Wilde E."/>
            <person name="Heckel D.G."/>
            <person name="Herndon N."/>
            <person name="Jiang H."/>
            <person name="Papanicolaou A."/>
            <person name="Qu J."/>
            <person name="Soulages J.L."/>
            <person name="Vogel H."/>
            <person name="Walters J."/>
            <person name="Waterhouse R.M."/>
            <person name="Ahn S.J."/>
            <person name="Almeida F.C."/>
            <person name="An C."/>
            <person name="Aqrawi P."/>
            <person name="Bretschneider A."/>
            <person name="Bryant W.B."/>
            <person name="Bucks S."/>
            <person name="Chao H."/>
            <person name="Chevignon G."/>
            <person name="Christen J.M."/>
            <person name="Clarke D.F."/>
            <person name="Dittmer N.T."/>
            <person name="Ferguson L.C.F."/>
            <person name="Garavelou S."/>
            <person name="Gordon K.H.J."/>
            <person name="Gunaratna R.T."/>
            <person name="Han Y."/>
            <person name="Hauser F."/>
            <person name="He Y."/>
            <person name="Heidel-Fischer H."/>
            <person name="Hirsh A."/>
            <person name="Hu Y."/>
            <person name="Jiang H."/>
            <person name="Kalra D."/>
            <person name="Klinner C."/>
            <person name="Konig C."/>
            <person name="Kovar C."/>
            <person name="Kroll A.R."/>
            <person name="Kuwar S.S."/>
            <person name="Lee S.L."/>
            <person name="Lehman R."/>
            <person name="Li K."/>
            <person name="Li Z."/>
            <person name="Liang H."/>
            <person name="Lovelace S."/>
            <person name="Lu Z."/>
            <person name="Mansfield J.H."/>
            <person name="McCulloch K.J."/>
            <person name="Mathew T."/>
            <person name="Morton B."/>
            <person name="Muzny D.M."/>
            <person name="Neunemann D."/>
            <person name="Ongeri F."/>
            <person name="Pauchet Y."/>
            <person name="Pu L.L."/>
            <person name="Pyrousis I."/>
            <person name="Rao X.J."/>
            <person name="Redding A."/>
            <person name="Roesel C."/>
            <person name="Sanchez-Gracia A."/>
            <person name="Schaack S."/>
            <person name="Shukla A."/>
            <person name="Tetreau G."/>
            <person name="Wang Y."/>
            <person name="Xiong G.H."/>
            <person name="Traut W."/>
            <person name="Walsh T.K."/>
            <person name="Worley K.C."/>
            <person name="Wu D."/>
            <person name="Wu W."/>
            <person name="Wu Y.Q."/>
            <person name="Zhang X."/>
            <person name="Zou Z."/>
            <person name="Zucker H."/>
            <person name="Briscoe A.D."/>
            <person name="Burmester T."/>
            <person name="Clem R.J."/>
            <person name="Feyereisen R."/>
            <person name="Grimmelikhuijzen C.J.P."/>
            <person name="Hamodrakas S.J."/>
            <person name="Hansson B.S."/>
            <person name="Huguet E."/>
            <person name="Jermiin L.S."/>
            <person name="Lan Q."/>
            <person name="Lehman H.K."/>
            <person name="Lorenzen M."/>
            <person name="Merzendorfer H."/>
            <person name="Michalopoulos I."/>
            <person name="Morton D.B."/>
            <person name="Muthukrishnan S."/>
            <person name="Oakeshott J.G."/>
            <person name="Palmer W."/>
            <person name="Park Y."/>
            <person name="Passarelli A.L."/>
            <person name="Rozas J."/>
            <person name="Schwartz L.M."/>
            <person name="Smith W."/>
            <person name="Southgate A."/>
            <person name="Vilcinskas A."/>
            <person name="Vogt R."/>
            <person name="Wang P."/>
            <person name="Werren J."/>
            <person name="Yu X.Q."/>
            <person name="Zhou J.J."/>
            <person name="Brown S.J."/>
            <person name="Scherer S.E."/>
            <person name="Richards S."/>
            <person name="Blissard G.W."/>
        </authorList>
    </citation>
    <scope>NUCLEOTIDE SEQUENCE</scope>
</reference>
<dbReference type="PANTHER" id="PTHR13743">
    <property type="entry name" value="BEIGE/BEACH-RELATED"/>
    <property type="match status" value="1"/>
</dbReference>
<dbReference type="PANTHER" id="PTHR13743:SF123">
    <property type="entry name" value="PROTEIN FAN"/>
    <property type="match status" value="1"/>
</dbReference>
<protein>
    <submittedName>
        <fullName evidence="2">Uncharacterized protein</fullName>
    </submittedName>
</protein>
<keyword evidence="3" id="KW-1185">Reference proteome</keyword>
<reference evidence="2" key="2">
    <citation type="submission" date="2020-12" db="EMBL/GenBank/DDBJ databases">
        <authorList>
            <person name="Kanost M."/>
        </authorList>
    </citation>
    <scope>NUCLEOTIDE SEQUENCE</scope>
</reference>
<feature type="region of interest" description="Disordered" evidence="1">
    <location>
        <begin position="151"/>
        <end position="180"/>
    </location>
</feature>
<dbReference type="Proteomes" id="UP000791440">
    <property type="component" value="Unassembled WGS sequence"/>
</dbReference>
<organism evidence="2 3">
    <name type="scientific">Manduca sexta</name>
    <name type="common">Tobacco hawkmoth</name>
    <name type="synonym">Tobacco hornworm</name>
    <dbReference type="NCBI Taxonomy" id="7130"/>
    <lineage>
        <taxon>Eukaryota</taxon>
        <taxon>Metazoa</taxon>
        <taxon>Ecdysozoa</taxon>
        <taxon>Arthropoda</taxon>
        <taxon>Hexapoda</taxon>
        <taxon>Insecta</taxon>
        <taxon>Pterygota</taxon>
        <taxon>Neoptera</taxon>
        <taxon>Endopterygota</taxon>
        <taxon>Lepidoptera</taxon>
        <taxon>Glossata</taxon>
        <taxon>Ditrysia</taxon>
        <taxon>Bombycoidea</taxon>
        <taxon>Sphingidae</taxon>
        <taxon>Sphinginae</taxon>
        <taxon>Sphingini</taxon>
        <taxon>Manduca</taxon>
    </lineage>
</organism>
<name>A0A921YUP3_MANSE</name>
<feature type="non-terminal residue" evidence="2">
    <location>
        <position position="874"/>
    </location>
</feature>
<feature type="compositionally biased region" description="Acidic residues" evidence="1">
    <location>
        <begin position="154"/>
        <end position="163"/>
    </location>
</feature>
<evidence type="ECO:0000313" key="3">
    <source>
        <dbReference type="Proteomes" id="UP000791440"/>
    </source>
</evidence>
<dbReference type="EMBL" id="JH668321">
    <property type="protein sequence ID" value="KAG6445485.1"/>
    <property type="molecule type" value="Genomic_DNA"/>
</dbReference>
<dbReference type="InterPro" id="IPR050865">
    <property type="entry name" value="BEACH_Domain"/>
</dbReference>
<feature type="compositionally biased region" description="Basic and acidic residues" evidence="1">
    <location>
        <begin position="165"/>
        <end position="180"/>
    </location>
</feature>
<feature type="region of interest" description="Disordered" evidence="1">
    <location>
        <begin position="698"/>
        <end position="743"/>
    </location>
</feature>
<evidence type="ECO:0000256" key="1">
    <source>
        <dbReference type="SAM" id="MobiDB-lite"/>
    </source>
</evidence>
<accession>A0A921YUP3</accession>
<comment type="caution">
    <text evidence="2">The sequence shown here is derived from an EMBL/GenBank/DDBJ whole genome shotgun (WGS) entry which is preliminary data.</text>
</comment>